<dbReference type="InterPro" id="IPR007235">
    <property type="entry name" value="Glyco_trans_28_C"/>
</dbReference>
<keyword evidence="8" id="KW-0732">Signal</keyword>
<dbReference type="PANTHER" id="PTHR47043:SF1">
    <property type="entry name" value="UDP-N-ACETYLGLUCOSAMINE TRANSFERASE SUBUNIT ALG13"/>
    <property type="match status" value="1"/>
</dbReference>
<proteinExistence type="inferred from homology"/>
<evidence type="ECO:0000256" key="2">
    <source>
        <dbReference type="ARBA" id="ARBA00012614"/>
    </source>
</evidence>
<evidence type="ECO:0000256" key="1">
    <source>
        <dbReference type="ARBA" id="ARBA00011198"/>
    </source>
</evidence>
<dbReference type="SUPFAM" id="SSF53756">
    <property type="entry name" value="UDP-Glycosyltransferase/glycogen phosphorylase"/>
    <property type="match status" value="1"/>
</dbReference>
<protein>
    <recommendedName>
        <fullName evidence="3 7">UDP-N-acetylglucosamine transferase subunit ALG13</fullName>
        <ecNumber evidence="2 7">2.4.1.141</ecNumber>
    </recommendedName>
    <alternativeName>
        <fullName evidence="5 7">Asparagine-linked glycosylation protein 13</fullName>
    </alternativeName>
</protein>
<evidence type="ECO:0000256" key="8">
    <source>
        <dbReference type="SAM" id="SignalP"/>
    </source>
</evidence>
<evidence type="ECO:0000256" key="4">
    <source>
        <dbReference type="ARBA" id="ARBA00024804"/>
    </source>
</evidence>
<accession>A0AAV9J2T7</accession>
<sequence length="197" mass="20842">MAHPKTCFVTIGATASFTSLIQAALSAPFLSALQNHGYTDLLLQYGEDGKGFFDGCMQQAQATVSSSGLKVSGFALDKAGLGKYMRQAKGLGAKGAQEGVVISHAGSGTILDALRTAVPLIVVPNAELLDNHQVELAEALAAQEYVVHASLADLPRALQDAEQLRLRQKEWPPVNSGVHRQAKGLKGVLDEEMGFLD</sequence>
<dbReference type="GO" id="GO:0004577">
    <property type="term" value="F:N-acetylglucosaminyldiphosphodolichol N-acetylglucosaminyltransferase activity"/>
    <property type="evidence" value="ECO:0007669"/>
    <property type="project" value="UniProtKB-EC"/>
</dbReference>
<name>A0AAV9J2T7_9PEZI</name>
<organism evidence="10 11">
    <name type="scientific">Oleoguttula mirabilis</name>
    <dbReference type="NCBI Taxonomy" id="1507867"/>
    <lineage>
        <taxon>Eukaryota</taxon>
        <taxon>Fungi</taxon>
        <taxon>Dikarya</taxon>
        <taxon>Ascomycota</taxon>
        <taxon>Pezizomycotina</taxon>
        <taxon>Dothideomycetes</taxon>
        <taxon>Dothideomycetidae</taxon>
        <taxon>Mycosphaerellales</taxon>
        <taxon>Teratosphaeriaceae</taxon>
        <taxon>Oleoguttula</taxon>
    </lineage>
</organism>
<keyword evidence="7" id="KW-0808">Transferase</keyword>
<comment type="subunit">
    <text evidence="1 7">Heterodimer with ALG14 to form a functional enzyme.</text>
</comment>
<keyword evidence="7" id="KW-0256">Endoplasmic reticulum</keyword>
<comment type="catalytic activity">
    <reaction evidence="6">
        <text>an N-acetyl-alpha-D-glucosaminyl-diphospho-di-trans,poly-cis-dolichol + UDP-N-acetyl-alpha-D-glucosamine = an N,N'-diacetylchitobiosyl-diphospho-di-trans,poly-cis-dolichol + UDP + H(+)</text>
        <dbReference type="Rhea" id="RHEA:23380"/>
        <dbReference type="Rhea" id="RHEA-COMP:19507"/>
        <dbReference type="Rhea" id="RHEA-COMP:19510"/>
        <dbReference type="ChEBI" id="CHEBI:15378"/>
        <dbReference type="ChEBI" id="CHEBI:57269"/>
        <dbReference type="ChEBI" id="CHEBI:57705"/>
        <dbReference type="ChEBI" id="CHEBI:58223"/>
        <dbReference type="ChEBI" id="CHEBI:58427"/>
        <dbReference type="EC" id="2.4.1.141"/>
    </reaction>
</comment>
<dbReference type="GO" id="GO:0006488">
    <property type="term" value="P:dolichol-linked oligosaccharide biosynthetic process"/>
    <property type="evidence" value="ECO:0007669"/>
    <property type="project" value="TreeGrafter"/>
</dbReference>
<comment type="similarity">
    <text evidence="7">Belongs to the glycosyltransferase 28 family.</text>
</comment>
<keyword evidence="11" id="KW-1185">Reference proteome</keyword>
<dbReference type="AlphaFoldDB" id="A0AAV9J2T7"/>
<dbReference type="InterPro" id="IPR052474">
    <property type="entry name" value="UDP-GlcNAc_transferase"/>
</dbReference>
<comment type="caution">
    <text evidence="10">The sequence shown here is derived from an EMBL/GenBank/DDBJ whole genome shotgun (WGS) entry which is preliminary data.</text>
</comment>
<gene>
    <name evidence="7" type="primary">ALG13</name>
    <name evidence="10" type="ORF">LTR36_001451</name>
</gene>
<evidence type="ECO:0000256" key="6">
    <source>
        <dbReference type="ARBA" id="ARBA00048184"/>
    </source>
</evidence>
<evidence type="ECO:0000256" key="5">
    <source>
        <dbReference type="ARBA" id="ARBA00032061"/>
    </source>
</evidence>
<dbReference type="EMBL" id="JAVFHQ010000120">
    <property type="protein sequence ID" value="KAK4539139.1"/>
    <property type="molecule type" value="Genomic_DNA"/>
</dbReference>
<feature type="signal peptide" evidence="8">
    <location>
        <begin position="1"/>
        <end position="23"/>
    </location>
</feature>
<evidence type="ECO:0000256" key="3">
    <source>
        <dbReference type="ARBA" id="ARBA00017468"/>
    </source>
</evidence>
<evidence type="ECO:0000256" key="7">
    <source>
        <dbReference type="RuleBase" id="RU362128"/>
    </source>
</evidence>
<reference evidence="10 11" key="1">
    <citation type="submission" date="2021-11" db="EMBL/GenBank/DDBJ databases">
        <title>Black yeast isolated from Biological Soil Crust.</title>
        <authorList>
            <person name="Kurbessoian T."/>
        </authorList>
    </citation>
    <scope>NUCLEOTIDE SEQUENCE [LARGE SCALE GENOMIC DNA]</scope>
    <source>
        <strain evidence="10 11">CCFEE 5522</strain>
    </source>
</reference>
<dbReference type="Pfam" id="PF04101">
    <property type="entry name" value="Glyco_tran_28_C"/>
    <property type="match status" value="1"/>
</dbReference>
<evidence type="ECO:0000313" key="11">
    <source>
        <dbReference type="Proteomes" id="UP001324427"/>
    </source>
</evidence>
<dbReference type="GO" id="GO:0043541">
    <property type="term" value="C:UDP-N-acetylglucosamine transferase complex"/>
    <property type="evidence" value="ECO:0007669"/>
    <property type="project" value="TreeGrafter"/>
</dbReference>
<feature type="chain" id="PRO_5043608844" description="UDP-N-acetylglucosamine transferase subunit ALG13" evidence="8">
    <location>
        <begin position="24"/>
        <end position="197"/>
    </location>
</feature>
<comment type="subcellular location">
    <subcellularLocation>
        <location evidence="7">Endoplasmic reticulum</location>
    </subcellularLocation>
</comment>
<dbReference type="EC" id="2.4.1.141" evidence="2 7"/>
<feature type="domain" description="Glycosyl transferase family 28 C-terminal" evidence="9">
    <location>
        <begin position="6"/>
        <end position="170"/>
    </location>
</feature>
<dbReference type="PANTHER" id="PTHR47043">
    <property type="entry name" value="UDP-N-ACETYLGLUCOSAMINE TRANSFERASE SUBUNIT ALG13"/>
    <property type="match status" value="1"/>
</dbReference>
<dbReference type="Gene3D" id="3.40.50.2000">
    <property type="entry name" value="Glycogen Phosphorylase B"/>
    <property type="match status" value="1"/>
</dbReference>
<keyword evidence="7" id="KW-0328">Glycosyltransferase</keyword>
<dbReference type="Proteomes" id="UP001324427">
    <property type="component" value="Unassembled WGS sequence"/>
</dbReference>
<evidence type="ECO:0000259" key="9">
    <source>
        <dbReference type="Pfam" id="PF04101"/>
    </source>
</evidence>
<evidence type="ECO:0000313" key="10">
    <source>
        <dbReference type="EMBL" id="KAK4539139.1"/>
    </source>
</evidence>
<comment type="function">
    <text evidence="4 7">Involved in protein N-glycosylation. Essential for the second step of the dolichol-linked oligosaccharide pathway.</text>
</comment>